<dbReference type="InterPro" id="IPR024096">
    <property type="entry name" value="NO_sig/Golgi_transp_ligand-bd"/>
</dbReference>
<protein>
    <recommendedName>
        <fullName evidence="2">4-vinyl reductase 4VR domain-containing protein</fullName>
    </recommendedName>
</protein>
<evidence type="ECO:0000256" key="1">
    <source>
        <dbReference type="SAM" id="MobiDB-lite"/>
    </source>
</evidence>
<name>A0A438AG90_9RHOB</name>
<accession>A0A438AG90</accession>
<dbReference type="Pfam" id="PF06505">
    <property type="entry name" value="XylR_N"/>
    <property type="match status" value="1"/>
</dbReference>
<evidence type="ECO:0000259" key="2">
    <source>
        <dbReference type="SMART" id="SM00989"/>
    </source>
</evidence>
<dbReference type="Gene3D" id="3.30.1380.20">
    <property type="entry name" value="Trafficking protein particle complex subunit 3"/>
    <property type="match status" value="1"/>
</dbReference>
<dbReference type="InterPro" id="IPR027417">
    <property type="entry name" value="P-loop_NTPase"/>
</dbReference>
<feature type="compositionally biased region" description="Low complexity" evidence="1">
    <location>
        <begin position="224"/>
        <end position="235"/>
    </location>
</feature>
<dbReference type="SUPFAM" id="SSF111126">
    <property type="entry name" value="Ligand-binding domain in the NO signalling and Golgi transport"/>
    <property type="match status" value="1"/>
</dbReference>
<evidence type="ECO:0000313" key="3">
    <source>
        <dbReference type="EMBL" id="RVV97730.1"/>
    </source>
</evidence>
<dbReference type="OrthoDB" id="9770562at2"/>
<dbReference type="Proteomes" id="UP000285908">
    <property type="component" value="Unassembled WGS sequence"/>
</dbReference>
<dbReference type="SUPFAM" id="SSF52540">
    <property type="entry name" value="P-loop containing nucleoside triphosphate hydrolases"/>
    <property type="match status" value="1"/>
</dbReference>
<dbReference type="Pfam" id="PF02954">
    <property type="entry name" value="HTH_8"/>
    <property type="match status" value="1"/>
</dbReference>
<dbReference type="GO" id="GO:0043565">
    <property type="term" value="F:sequence-specific DNA binding"/>
    <property type="evidence" value="ECO:0007669"/>
    <property type="project" value="InterPro"/>
</dbReference>
<dbReference type="EMBL" id="RQXX01000003">
    <property type="protein sequence ID" value="RVV97730.1"/>
    <property type="molecule type" value="Genomic_DNA"/>
</dbReference>
<sequence length="502" mass="54437">MKLPVQSEPFTERGGNPSVRELLSLVDFNPLKGIIELNGARIIMQRANVGHVMRRELRATLGEEETRVFLMRQGYLTGRSDALFVRENWPNLNIGDAFTAGTRLHTFTGTVRVETVHNDFDFKTKRFSGEFIWHDSVEAEQIARDGLRSSAPCCWTLVGYASGYATAFFGKPILYQEKSCIAQGKPHCRVVGKPLEEWKPDDPAVVRFRDRVLAREPSKAAAGDTRSTPSSPSDPIAEPVREALTLRLSAGLPCLLSGPPDSGRRQVLEAAVQTGASTSLVWWDGADLTPEAVQGDAAAGPGPLLIDGPERCRPEVQTLLARGHVPFHGVTTLSADRLRTDWRISSEFLNLMAVGVVAMPAFTQRDASNRIDVVTGLATAVASRISRPIAPDAIATLATAPRVTGLSQITGILRLHALTGCDVETAISTLARPNPDPGTDPRLAAWIDDALAHGTLDLGALERRIRDAALAQESGNLAAAARRLGLTRAQLAYRLKVDTERD</sequence>
<proteinExistence type="predicted"/>
<dbReference type="AlphaFoldDB" id="A0A438AG90"/>
<reference evidence="3 4" key="1">
    <citation type="submission" date="2018-11" db="EMBL/GenBank/DDBJ databases">
        <title>Mesobaculum littorinae gen. nov., sp. nov., isolated from Littorina scabra that represents a novel genus of the order Rhodobacteraceae.</title>
        <authorList>
            <person name="Li F."/>
        </authorList>
    </citation>
    <scope>NUCLEOTIDE SEQUENCE [LARGE SCALE GENOMIC DNA]</scope>
    <source>
        <strain evidence="3 4">M0103</strain>
    </source>
</reference>
<dbReference type="SMART" id="SM00989">
    <property type="entry name" value="V4R"/>
    <property type="match status" value="1"/>
</dbReference>
<organism evidence="3 4">
    <name type="scientific">Mesobaculum littorinae</name>
    <dbReference type="NCBI Taxonomy" id="2486419"/>
    <lineage>
        <taxon>Bacteria</taxon>
        <taxon>Pseudomonadati</taxon>
        <taxon>Pseudomonadota</taxon>
        <taxon>Alphaproteobacteria</taxon>
        <taxon>Rhodobacterales</taxon>
        <taxon>Roseobacteraceae</taxon>
        <taxon>Mesobaculum</taxon>
    </lineage>
</organism>
<dbReference type="Gene3D" id="1.10.10.60">
    <property type="entry name" value="Homeodomain-like"/>
    <property type="match status" value="1"/>
</dbReference>
<dbReference type="InterPro" id="IPR004096">
    <property type="entry name" value="V4R"/>
</dbReference>
<gene>
    <name evidence="3" type="ORF">EKE94_09545</name>
</gene>
<feature type="region of interest" description="Disordered" evidence="1">
    <location>
        <begin position="216"/>
        <end position="237"/>
    </location>
</feature>
<dbReference type="InterPro" id="IPR010523">
    <property type="entry name" value="XylR_N"/>
</dbReference>
<comment type="caution">
    <text evidence="3">The sequence shown here is derived from an EMBL/GenBank/DDBJ whole genome shotgun (WGS) entry which is preliminary data.</text>
</comment>
<evidence type="ECO:0000313" key="4">
    <source>
        <dbReference type="Proteomes" id="UP000285908"/>
    </source>
</evidence>
<dbReference type="InterPro" id="IPR002197">
    <property type="entry name" value="HTH_Fis"/>
</dbReference>
<keyword evidence="4" id="KW-1185">Reference proteome</keyword>
<dbReference type="Pfam" id="PF02830">
    <property type="entry name" value="V4R"/>
    <property type="match status" value="1"/>
</dbReference>
<feature type="domain" description="4-vinyl reductase 4VR" evidence="2">
    <location>
        <begin position="132"/>
        <end position="194"/>
    </location>
</feature>